<keyword evidence="5 9" id="KW-0798">TonB box</keyword>
<keyword evidence="7 8" id="KW-0998">Cell outer membrane</keyword>
<dbReference type="InterPro" id="IPR023997">
    <property type="entry name" value="TonB-dep_OMP_SusC/RagA_CS"/>
</dbReference>
<dbReference type="PROSITE" id="PS52016">
    <property type="entry name" value="TONB_DEPENDENT_REC_3"/>
    <property type="match status" value="1"/>
</dbReference>
<dbReference type="NCBIfam" id="TIGR04056">
    <property type="entry name" value="OMP_RagA_SusC"/>
    <property type="match status" value="1"/>
</dbReference>
<dbReference type="EMBL" id="JBBEUB010000003">
    <property type="protein sequence ID" value="MEJ2902866.1"/>
    <property type="molecule type" value="Genomic_DNA"/>
</dbReference>
<evidence type="ECO:0000313" key="13">
    <source>
        <dbReference type="EMBL" id="MEJ2902866.1"/>
    </source>
</evidence>
<comment type="subcellular location">
    <subcellularLocation>
        <location evidence="1 8">Cell outer membrane</location>
        <topology evidence="1 8">Multi-pass membrane protein</topology>
    </subcellularLocation>
</comment>
<evidence type="ECO:0000256" key="3">
    <source>
        <dbReference type="ARBA" id="ARBA00022452"/>
    </source>
</evidence>
<evidence type="ECO:0000313" key="14">
    <source>
        <dbReference type="Proteomes" id="UP001378956"/>
    </source>
</evidence>
<evidence type="ECO:0000256" key="7">
    <source>
        <dbReference type="ARBA" id="ARBA00023237"/>
    </source>
</evidence>
<dbReference type="InterPro" id="IPR008969">
    <property type="entry name" value="CarboxyPept-like_regulatory"/>
</dbReference>
<evidence type="ECO:0000259" key="11">
    <source>
        <dbReference type="Pfam" id="PF00593"/>
    </source>
</evidence>
<dbReference type="Pfam" id="PF00593">
    <property type="entry name" value="TonB_dep_Rec_b-barrel"/>
    <property type="match status" value="1"/>
</dbReference>
<dbReference type="InterPro" id="IPR036942">
    <property type="entry name" value="Beta-barrel_TonB_sf"/>
</dbReference>
<dbReference type="InterPro" id="IPR000531">
    <property type="entry name" value="Beta-barrel_TonB"/>
</dbReference>
<evidence type="ECO:0000256" key="5">
    <source>
        <dbReference type="ARBA" id="ARBA00023077"/>
    </source>
</evidence>
<dbReference type="Proteomes" id="UP001378956">
    <property type="component" value="Unassembled WGS sequence"/>
</dbReference>
<dbReference type="Gene3D" id="2.60.40.1120">
    <property type="entry name" value="Carboxypeptidase-like, regulatory domain"/>
    <property type="match status" value="1"/>
</dbReference>
<evidence type="ECO:0000256" key="4">
    <source>
        <dbReference type="ARBA" id="ARBA00022692"/>
    </source>
</evidence>
<dbReference type="Gene3D" id="2.40.170.20">
    <property type="entry name" value="TonB-dependent receptor, beta-barrel domain"/>
    <property type="match status" value="1"/>
</dbReference>
<dbReference type="InterPro" id="IPR012910">
    <property type="entry name" value="Plug_dom"/>
</dbReference>
<evidence type="ECO:0000256" key="9">
    <source>
        <dbReference type="RuleBase" id="RU003357"/>
    </source>
</evidence>
<proteinExistence type="inferred from homology"/>
<feature type="signal peptide" evidence="10">
    <location>
        <begin position="1"/>
        <end position="22"/>
    </location>
</feature>
<evidence type="ECO:0000256" key="10">
    <source>
        <dbReference type="SAM" id="SignalP"/>
    </source>
</evidence>
<evidence type="ECO:0000256" key="6">
    <source>
        <dbReference type="ARBA" id="ARBA00023136"/>
    </source>
</evidence>
<dbReference type="RefSeq" id="WP_172659476.1">
    <property type="nucleotide sequence ID" value="NZ_CBFGNQ010000006.1"/>
</dbReference>
<keyword evidence="3 8" id="KW-1134">Transmembrane beta strand</keyword>
<keyword evidence="10" id="KW-0732">Signal</keyword>
<dbReference type="SUPFAM" id="SSF56935">
    <property type="entry name" value="Porins"/>
    <property type="match status" value="1"/>
</dbReference>
<comment type="caution">
    <text evidence="13">The sequence shown here is derived from an EMBL/GenBank/DDBJ whole genome shotgun (WGS) entry which is preliminary data.</text>
</comment>
<evidence type="ECO:0000256" key="8">
    <source>
        <dbReference type="PROSITE-ProRule" id="PRU01360"/>
    </source>
</evidence>
<comment type="similarity">
    <text evidence="8 9">Belongs to the TonB-dependent receptor family.</text>
</comment>
<keyword evidence="4 8" id="KW-0812">Transmembrane</keyword>
<dbReference type="NCBIfam" id="TIGR04057">
    <property type="entry name" value="SusC_RagA_signa"/>
    <property type="match status" value="1"/>
</dbReference>
<feature type="chain" id="PRO_5045333894" evidence="10">
    <location>
        <begin position="23"/>
        <end position="1008"/>
    </location>
</feature>
<dbReference type="Pfam" id="PF07715">
    <property type="entry name" value="Plug"/>
    <property type="match status" value="1"/>
</dbReference>
<evidence type="ECO:0000256" key="1">
    <source>
        <dbReference type="ARBA" id="ARBA00004571"/>
    </source>
</evidence>
<evidence type="ECO:0000259" key="12">
    <source>
        <dbReference type="Pfam" id="PF07715"/>
    </source>
</evidence>
<organism evidence="13 14">
    <name type="scientific">Pedobacter panaciterrae</name>
    <dbReference type="NCBI Taxonomy" id="363849"/>
    <lineage>
        <taxon>Bacteria</taxon>
        <taxon>Pseudomonadati</taxon>
        <taxon>Bacteroidota</taxon>
        <taxon>Sphingobacteriia</taxon>
        <taxon>Sphingobacteriales</taxon>
        <taxon>Sphingobacteriaceae</taxon>
        <taxon>Pedobacter</taxon>
    </lineage>
</organism>
<keyword evidence="2 8" id="KW-0813">Transport</keyword>
<dbReference type="SUPFAM" id="SSF49464">
    <property type="entry name" value="Carboxypeptidase regulatory domain-like"/>
    <property type="match status" value="1"/>
</dbReference>
<gene>
    <name evidence="13" type="ORF">WAE58_10540</name>
</gene>
<dbReference type="InterPro" id="IPR037066">
    <property type="entry name" value="Plug_dom_sf"/>
</dbReference>
<keyword evidence="14" id="KW-1185">Reference proteome</keyword>
<name>A0ABU8NMG8_9SPHI</name>
<evidence type="ECO:0000256" key="2">
    <source>
        <dbReference type="ARBA" id="ARBA00022448"/>
    </source>
</evidence>
<feature type="domain" description="TonB-dependent receptor plug" evidence="12">
    <location>
        <begin position="116"/>
        <end position="224"/>
    </location>
</feature>
<dbReference type="InterPro" id="IPR023996">
    <property type="entry name" value="TonB-dep_OMP_SusC/RagA"/>
</dbReference>
<keyword evidence="13" id="KW-0675">Receptor</keyword>
<dbReference type="InterPro" id="IPR039426">
    <property type="entry name" value="TonB-dep_rcpt-like"/>
</dbReference>
<feature type="domain" description="TonB-dependent receptor-like beta-barrel" evidence="11">
    <location>
        <begin position="389"/>
        <end position="944"/>
    </location>
</feature>
<keyword evidence="6 8" id="KW-0472">Membrane</keyword>
<sequence>MKSKFLLFSLLITFLLSIEGYAQTGIKVSGKVSDAKGEGIPGVSVKVKGGKVGALTDGSGNYALTAPDAQSILQFSFIGFDSQEFTVGSKTQINVTLKETQNELEQVVVVGYGTSKKKDLTGAISSISKESLNLGGVTSNVAQAIQGRASGVQVTQASSAPGGTSIIRIRGGNSVKSTNEPLYVVDGFITDNGKDISPSDIEDIQILKDASATAIYGSRGANGVVLISTKRGKSGKASVELESYYGTQRIKNRPDLMNATDYKAIANAKAIEQGNPPEYTAEDLESSTNTDWFSLATRNATVQSHNLNISGGNEDTRISISGNYFGQVGALKKTDFDRYSGRFNIDQKVGKRFKAGANIYAARSFSQFKTYDGNIVPSNVLYGIMFTSPAIAPYNADGTYARRNGKDNPLAWLLEPTNDRYNNRMTANIFGDLQILDELTLHISGGTEFSATKEGTYLPTTLVSGEKVQGQASVNELNSTRNLMETYLTYKKVFNEIHSFTALAGFSYQFDQNERHYTQVQKFTTDKYLYNNLDGAAERIKAITDKQEAIMYSYFGRLNYALKDKYLATFTIRQDVSSKFSSKNRIGYYPSGSLAWRVSDEDFMKDNKIFSNLKVRMGYGGTGNDRVNNYVYMSTFGPTGVSLSEESDLYGGVVGTRLPNPNLKWESNYQFDAGVDMGFLNDRLSVTADYYRKTTKNLLLDIPIEQIYGFNSQLINGGSLQNQGIELSINSRNVENDNMTWNTTLNIAYNKQKAINLNDRPYIISQTANPDGAVPAADFTKLAVGRELSELYGYVYDGVIKTGEVYAAQPLSKPGDPKYKDLNGDGAITADDRKVLGNAYPHYVLGFNNSFTYKGLELGIFFQGAFGSDLYNMNRLLLETYTGTDALQRWTPQNNNTDVPRNGYFTSKYGGYINSRFVENASYVKLKNLSIGYNIPTSKIGFLKGISTAKIYFNAQDLFTITKYTGSDPEVNSNNSDTDPNSTNLRAGLDFNAYPAYRSFTLGLKLNF</sequence>
<reference evidence="13 14" key="1">
    <citation type="submission" date="2024-03" db="EMBL/GenBank/DDBJ databases">
        <title>Sequence of Lycoming College Course Isolates.</title>
        <authorList>
            <person name="Plotts O."/>
            <person name="Newman J."/>
        </authorList>
    </citation>
    <scope>NUCLEOTIDE SEQUENCE [LARGE SCALE GENOMIC DNA]</scope>
    <source>
        <strain evidence="13 14">CJB-3</strain>
    </source>
</reference>
<accession>A0ABU8NMG8</accession>
<dbReference type="Gene3D" id="2.170.130.10">
    <property type="entry name" value="TonB-dependent receptor, plug domain"/>
    <property type="match status" value="1"/>
</dbReference>
<dbReference type="Pfam" id="PF13715">
    <property type="entry name" value="CarbopepD_reg_2"/>
    <property type="match status" value="1"/>
</dbReference>
<protein>
    <submittedName>
        <fullName evidence="13">TonB-dependent receptor</fullName>
    </submittedName>
</protein>